<dbReference type="Pfam" id="PF13173">
    <property type="entry name" value="AAA_14"/>
    <property type="match status" value="1"/>
</dbReference>
<dbReference type="InterPro" id="IPR027417">
    <property type="entry name" value="P-loop_NTPase"/>
</dbReference>
<keyword evidence="4" id="KW-1185">Reference proteome</keyword>
<gene>
    <name evidence="3" type="ORF">ACG33_02350</name>
</gene>
<feature type="domain" description="AAA" evidence="1">
    <location>
        <begin position="20"/>
        <end position="136"/>
    </location>
</feature>
<feature type="domain" description="DUF4143" evidence="2">
    <location>
        <begin position="198"/>
        <end position="358"/>
    </location>
</feature>
<accession>A0A127F8K6</accession>
<organism evidence="3 4">
    <name type="scientific">Steroidobacter denitrificans</name>
    <dbReference type="NCBI Taxonomy" id="465721"/>
    <lineage>
        <taxon>Bacteria</taxon>
        <taxon>Pseudomonadati</taxon>
        <taxon>Pseudomonadota</taxon>
        <taxon>Gammaproteobacteria</taxon>
        <taxon>Steroidobacterales</taxon>
        <taxon>Steroidobacteraceae</taxon>
        <taxon>Steroidobacter</taxon>
    </lineage>
</organism>
<dbReference type="Pfam" id="PF13635">
    <property type="entry name" value="DUF4143"/>
    <property type="match status" value="1"/>
</dbReference>
<dbReference type="STRING" id="465721.ACG33_02350"/>
<evidence type="ECO:0000313" key="4">
    <source>
        <dbReference type="Proteomes" id="UP000070250"/>
    </source>
</evidence>
<evidence type="ECO:0000259" key="1">
    <source>
        <dbReference type="Pfam" id="PF13173"/>
    </source>
</evidence>
<dbReference type="SUPFAM" id="SSF52540">
    <property type="entry name" value="P-loop containing nucleoside triphosphate hydrolases"/>
    <property type="match status" value="1"/>
</dbReference>
<evidence type="ECO:0000259" key="2">
    <source>
        <dbReference type="Pfam" id="PF13635"/>
    </source>
</evidence>
<dbReference type="PANTHER" id="PTHR43566:SF2">
    <property type="entry name" value="DUF4143 DOMAIN-CONTAINING PROTEIN"/>
    <property type="match status" value="1"/>
</dbReference>
<protein>
    <submittedName>
        <fullName evidence="3">ATPase AAA</fullName>
    </submittedName>
</protein>
<dbReference type="AlphaFoldDB" id="A0A127F8K6"/>
<name>A0A127F8K6_STEDE</name>
<dbReference type="InterPro" id="IPR025420">
    <property type="entry name" value="DUF4143"/>
</dbReference>
<evidence type="ECO:0000313" key="3">
    <source>
        <dbReference type="EMBL" id="AMN45971.1"/>
    </source>
</evidence>
<dbReference type="PATRIC" id="fig|465721.4.peg.509"/>
<reference evidence="3 4" key="1">
    <citation type="submission" date="2015-06" db="EMBL/GenBank/DDBJ databases">
        <title>A Comprehensive Approach to Explore the Metabolic and Phylogenetic Diversity of Bacterial Steroid Degradation in the Environment: Testosterone as an Example.</title>
        <authorList>
            <person name="Yang F.-C."/>
            <person name="Chen Y.-L."/>
            <person name="Yu C.-P."/>
            <person name="Tang S.-L."/>
            <person name="Wang P.-H."/>
            <person name="Ismail W."/>
            <person name="Wang C.-H."/>
            <person name="Yang C.-Y."/>
            <person name="Chiang Y.-R."/>
        </authorList>
    </citation>
    <scope>NUCLEOTIDE SEQUENCE [LARGE SCALE GENOMIC DNA]</scope>
    <source>
        <strain evidence="3 4">DSM 18526</strain>
    </source>
</reference>
<dbReference type="EMBL" id="CP011971">
    <property type="protein sequence ID" value="AMN45971.1"/>
    <property type="molecule type" value="Genomic_DNA"/>
</dbReference>
<dbReference type="KEGG" id="sdf:ACG33_02350"/>
<sequence>MVSMYPRFIERQLRQALSDTRVALITGPRQAGKTTLAEKLARDDMPFLTLDDDTTLDTAQRDPVGFVRGLDRAIIDEVQRAPRLLLAIKRSVDIDKRPGRFVLTGSANLMTLPQVADSLAGRMALSELLPLSQGELRGKPGSFLDRVFQGKAPAVGDLVIGAELVRTVLSGGYPEVLERPSWARRQKWFLDYLKAIIERDVRHIAKVDHLRQMPRLLRILAQHSGQLVNYSGLGAPLAISHVTTQKYVGIFEKLYLLRTLPPWHDNEIKRLVKTPKLHFLDSGLLAALRNLSPERLQSDRTVFGSLLETFVLAELLKLATWSGGHFEFHHFRDRYDNEVDVVIEDHDGHIVGIEVKSSATVSSGDFSGLRKLADACGKRFTLGLVLYDHDTLVPFGERLFAAPISTLWGD</sequence>
<dbReference type="Proteomes" id="UP000070250">
    <property type="component" value="Chromosome"/>
</dbReference>
<dbReference type="InterPro" id="IPR041682">
    <property type="entry name" value="AAA_14"/>
</dbReference>
<dbReference type="PANTHER" id="PTHR43566">
    <property type="entry name" value="CONSERVED PROTEIN"/>
    <property type="match status" value="1"/>
</dbReference>
<proteinExistence type="predicted"/>